<dbReference type="InterPro" id="IPR041664">
    <property type="entry name" value="AAA_16"/>
</dbReference>
<feature type="non-terminal residue" evidence="7">
    <location>
        <position position="1"/>
    </location>
</feature>
<dbReference type="SMART" id="SM01074">
    <property type="entry name" value="Cdc6_C"/>
    <property type="match status" value="1"/>
</dbReference>
<evidence type="ECO:0000259" key="5">
    <source>
        <dbReference type="SMART" id="SM00382"/>
    </source>
</evidence>
<dbReference type="GO" id="GO:0006260">
    <property type="term" value="P:DNA replication"/>
    <property type="evidence" value="ECO:0007669"/>
    <property type="project" value="UniProtKB-KW"/>
</dbReference>
<dbReference type="GO" id="GO:0051301">
    <property type="term" value="P:cell division"/>
    <property type="evidence" value="ECO:0007669"/>
    <property type="project" value="UniProtKB-KW"/>
</dbReference>
<accession>A0A1B1TF15</accession>
<comment type="similarity">
    <text evidence="1">Belongs to the CDC6/cdc18 family.</text>
</comment>
<sequence length="453" mass="50817">PKCNFDSVLSGHAYEGDSDSPKSSHFVLTAIVSMLRLGERMTDNIFDGFLSRKTLFKNKEILRHDYQPQNLPHRKTEIETLSFNLVEALKGHIPSNMTLYGVTGAGKTAVTSFVCDELEKKGLELKRPVQSIMVNCRQIDTQYRVLSHIGNSLLESHEIDEIPFTGWPTDRVFGELIKRMDSRKGVFVIVLDEIDHLVRKAGDDLLYNLTSLNASLNHARACVIGISNDLKFTDFLDPRVRSRLGQLDVIFNPYDAEQLQDILRQRSKLSLNDDVLGDGVIALCAALAAQEHGDARCALDLLRVSAEKAEQSGSQMVEQHHVRSAQHQIESDQMTPIISKLPSQQKLVLSSILINEKNGLRNIQTGEVYAIYTQACRFVGQNALTQRRVSGLISNLDMLGLVTARTISRGRYGRTKEINSCIPQNIDPMLIMVESEPNIEDVFSSNYKHQSRL</sequence>
<keyword evidence="2" id="KW-0235">DNA replication</keyword>
<dbReference type="InterPro" id="IPR036390">
    <property type="entry name" value="WH_DNA-bd_sf"/>
</dbReference>
<dbReference type="SUPFAM" id="SSF52540">
    <property type="entry name" value="P-loop containing nucleoside triphosphate hydrolases"/>
    <property type="match status" value="1"/>
</dbReference>
<organism evidence="7">
    <name type="scientific">uncultured Poseidoniia archaeon</name>
    <dbReference type="NCBI Taxonomy" id="1697135"/>
    <lineage>
        <taxon>Archaea</taxon>
        <taxon>Methanobacteriati</taxon>
        <taxon>Thermoplasmatota</taxon>
        <taxon>Candidatus Poseidoniia</taxon>
        <taxon>environmental samples</taxon>
    </lineage>
</organism>
<dbReference type="Gene3D" id="3.40.50.300">
    <property type="entry name" value="P-loop containing nucleotide triphosphate hydrolases"/>
    <property type="match status" value="1"/>
</dbReference>
<dbReference type="GO" id="GO:0005524">
    <property type="term" value="F:ATP binding"/>
    <property type="evidence" value="ECO:0007669"/>
    <property type="project" value="UniProtKB-KW"/>
</dbReference>
<keyword evidence="3" id="KW-0547">Nucleotide-binding</keyword>
<feature type="domain" description="Cdc6 C-terminal" evidence="6">
    <location>
        <begin position="349"/>
        <end position="422"/>
    </location>
</feature>
<dbReference type="SUPFAM" id="SSF46785">
    <property type="entry name" value="Winged helix' DNA-binding domain"/>
    <property type="match status" value="1"/>
</dbReference>
<evidence type="ECO:0000256" key="3">
    <source>
        <dbReference type="ARBA" id="ARBA00022741"/>
    </source>
</evidence>
<dbReference type="Gene3D" id="1.10.10.10">
    <property type="entry name" value="Winged helix-like DNA-binding domain superfamily/Winged helix DNA-binding domain"/>
    <property type="match status" value="1"/>
</dbReference>
<dbReference type="Pfam" id="PF22703">
    <property type="entry name" value="Cdc6_lid"/>
    <property type="match status" value="1"/>
</dbReference>
<evidence type="ECO:0000259" key="6">
    <source>
        <dbReference type="SMART" id="SM01074"/>
    </source>
</evidence>
<dbReference type="CDD" id="cd08768">
    <property type="entry name" value="Cdc6_C"/>
    <property type="match status" value="1"/>
</dbReference>
<dbReference type="Pfam" id="PF09079">
    <property type="entry name" value="WHD_Cdc6"/>
    <property type="match status" value="1"/>
</dbReference>
<dbReference type="AlphaFoldDB" id="A0A1B1TF15"/>
<dbReference type="EMBL" id="KP211911">
    <property type="protein sequence ID" value="ANV80871.1"/>
    <property type="molecule type" value="Genomic_DNA"/>
</dbReference>
<evidence type="ECO:0000256" key="1">
    <source>
        <dbReference type="ARBA" id="ARBA00006184"/>
    </source>
</evidence>
<reference evidence="7" key="2">
    <citation type="journal article" date="2015" name="ISME J.">
        <title>A new class of marine Euryarchaeota group II from the Mediterranean deep chlorophyll maximum.</title>
        <authorList>
            <person name="Martin-Cuadrado A.B."/>
            <person name="Garcia-Heredia I."/>
            <person name="Molto A.G."/>
            <person name="Lopez-Ubeda R."/>
            <person name="Kimes N."/>
            <person name="Lopez-Garcia P."/>
            <person name="Moreira D."/>
            <person name="Rodriguez-Valera F."/>
        </authorList>
    </citation>
    <scope>NUCLEOTIDE SEQUENCE</scope>
</reference>
<name>A0A1B1TF15_9ARCH</name>
<dbReference type="CDD" id="cd00009">
    <property type="entry name" value="AAA"/>
    <property type="match status" value="1"/>
</dbReference>
<reference evidence="7" key="1">
    <citation type="submission" date="2014-11" db="EMBL/GenBank/DDBJ databases">
        <authorList>
            <person name="Zhu J."/>
            <person name="Qi W."/>
            <person name="Song R."/>
        </authorList>
    </citation>
    <scope>NUCLEOTIDE SEQUENCE</scope>
</reference>
<keyword evidence="7" id="KW-0131">Cell cycle</keyword>
<evidence type="ECO:0000256" key="2">
    <source>
        <dbReference type="ARBA" id="ARBA00022705"/>
    </source>
</evidence>
<dbReference type="PANTHER" id="PTHR10763:SF22">
    <property type="entry name" value="ORC1-TYPE DNA REPLICATION PROTEIN"/>
    <property type="match status" value="1"/>
</dbReference>
<dbReference type="InterPro" id="IPR014277">
    <property type="entry name" value="Orc1/Cdc6_arc"/>
</dbReference>
<dbReference type="InterPro" id="IPR003593">
    <property type="entry name" value="AAA+_ATPase"/>
</dbReference>
<proteinExistence type="inferred from homology"/>
<dbReference type="InterPro" id="IPR027417">
    <property type="entry name" value="P-loop_NTPase"/>
</dbReference>
<dbReference type="FunFam" id="1.10.8.60:FF:000073">
    <property type="entry name" value="ORC1-type DNA replication protein"/>
    <property type="match status" value="1"/>
</dbReference>
<dbReference type="Gene3D" id="1.10.8.60">
    <property type="match status" value="1"/>
</dbReference>
<dbReference type="InterPro" id="IPR015163">
    <property type="entry name" value="Cdc6_C"/>
</dbReference>
<feature type="domain" description="AAA+ ATPase" evidence="5">
    <location>
        <begin position="93"/>
        <end position="255"/>
    </location>
</feature>
<dbReference type="PANTHER" id="PTHR10763">
    <property type="entry name" value="CELL DIVISION CONTROL PROTEIN 6-RELATED"/>
    <property type="match status" value="1"/>
</dbReference>
<dbReference type="HAMAP" id="MF_01407">
    <property type="entry name" value="ORC1_type_DNA_replic_protein"/>
    <property type="match status" value="1"/>
</dbReference>
<keyword evidence="7" id="KW-0132">Cell division</keyword>
<dbReference type="Pfam" id="PF13191">
    <property type="entry name" value="AAA_16"/>
    <property type="match status" value="1"/>
</dbReference>
<dbReference type="NCBIfam" id="NF001625">
    <property type="entry name" value="PRK00411.1-3"/>
    <property type="match status" value="1"/>
</dbReference>
<keyword evidence="4" id="KW-0067">ATP-binding</keyword>
<evidence type="ECO:0000313" key="7">
    <source>
        <dbReference type="EMBL" id="ANV80871.1"/>
    </source>
</evidence>
<dbReference type="SMART" id="SM00382">
    <property type="entry name" value="AAA"/>
    <property type="match status" value="1"/>
</dbReference>
<dbReference type="InterPro" id="IPR055237">
    <property type="entry name" value="Cdc6_lid"/>
</dbReference>
<dbReference type="InterPro" id="IPR036388">
    <property type="entry name" value="WH-like_DNA-bd_sf"/>
</dbReference>
<protein>
    <submittedName>
        <fullName evidence="7">Archaeal cell division control protein 6, AAA superfamily ATPase</fullName>
    </submittedName>
</protein>
<evidence type="ECO:0000256" key="4">
    <source>
        <dbReference type="ARBA" id="ARBA00022840"/>
    </source>
</evidence>
<dbReference type="NCBIfam" id="TIGR02928">
    <property type="entry name" value="orc1/cdc6 family replication initiation protein"/>
    <property type="match status" value="1"/>
</dbReference>
<dbReference type="InterPro" id="IPR050311">
    <property type="entry name" value="ORC1/CDC6"/>
</dbReference>